<protein>
    <recommendedName>
        <fullName evidence="3 11">Cutinase</fullName>
        <ecNumber evidence="3 11">3.1.1.74</ecNumber>
    </recommendedName>
</protein>
<evidence type="ECO:0000256" key="4">
    <source>
        <dbReference type="ARBA" id="ARBA00022487"/>
    </source>
</evidence>
<proteinExistence type="inferred from homology"/>
<dbReference type="GO" id="GO:0050525">
    <property type="term" value="F:cutinase activity"/>
    <property type="evidence" value="ECO:0007669"/>
    <property type="project" value="UniProtKB-UniRule"/>
</dbReference>
<evidence type="ECO:0000256" key="5">
    <source>
        <dbReference type="ARBA" id="ARBA00022525"/>
    </source>
</evidence>
<evidence type="ECO:0000256" key="6">
    <source>
        <dbReference type="ARBA" id="ARBA00022729"/>
    </source>
</evidence>
<evidence type="ECO:0000313" key="13">
    <source>
        <dbReference type="Proteomes" id="UP000294847"/>
    </source>
</evidence>
<dbReference type="PANTHER" id="PTHR48250">
    <property type="entry name" value="CUTINASE 2-RELATED"/>
    <property type="match status" value="1"/>
</dbReference>
<dbReference type="VEuPathDB" id="FungiDB:M_BR32_EuGene_00141761"/>
<accession>A0A4P7NPQ8</accession>
<dbReference type="OMA" id="KIFCLPT"/>
<dbReference type="SUPFAM" id="SSF53474">
    <property type="entry name" value="alpha/beta-Hydrolases"/>
    <property type="match status" value="1"/>
</dbReference>
<keyword evidence="4 11" id="KW-0719">Serine esterase</keyword>
<evidence type="ECO:0000256" key="2">
    <source>
        <dbReference type="ARBA" id="ARBA00007534"/>
    </source>
</evidence>
<dbReference type="Gene3D" id="3.40.50.1820">
    <property type="entry name" value="alpha/beta hydrolase"/>
    <property type="match status" value="1"/>
</dbReference>
<evidence type="ECO:0000256" key="11">
    <source>
        <dbReference type="RuleBase" id="RU361263"/>
    </source>
</evidence>
<evidence type="ECO:0000256" key="1">
    <source>
        <dbReference type="ARBA" id="ARBA00004613"/>
    </source>
</evidence>
<feature type="signal peptide" evidence="11">
    <location>
        <begin position="1"/>
        <end position="16"/>
    </location>
</feature>
<evidence type="ECO:0000256" key="9">
    <source>
        <dbReference type="ARBA" id="ARBA00023157"/>
    </source>
</evidence>
<keyword evidence="9" id="KW-1015">Disulfide bond</keyword>
<dbReference type="PROSITE" id="PS00155">
    <property type="entry name" value="CUTINASE_1"/>
    <property type="match status" value="1"/>
</dbReference>
<keyword evidence="7 11" id="KW-0378">Hydrolase</keyword>
<dbReference type="EC" id="3.1.1.74" evidence="3 11"/>
<comment type="subcellular location">
    <subcellularLocation>
        <location evidence="1 11">Secreted</location>
    </subcellularLocation>
</comment>
<comment type="similarity">
    <text evidence="2 11">Belongs to the cutinase family.</text>
</comment>
<evidence type="ECO:0000256" key="10">
    <source>
        <dbReference type="ARBA" id="ARBA00034045"/>
    </source>
</evidence>
<dbReference type="Pfam" id="PF01083">
    <property type="entry name" value="Cutinase"/>
    <property type="match status" value="1"/>
</dbReference>
<keyword evidence="5 11" id="KW-0964">Secreted</keyword>
<dbReference type="InterPro" id="IPR029058">
    <property type="entry name" value="AB_hydrolase_fold"/>
</dbReference>
<dbReference type="InterPro" id="IPR011150">
    <property type="entry name" value="Cutinase_monf"/>
</dbReference>
<dbReference type="InterPro" id="IPR043579">
    <property type="entry name" value="CUTINASE_2"/>
</dbReference>
<gene>
    <name evidence="12" type="ORF">PoMZ_05904</name>
</gene>
<evidence type="ECO:0000313" key="12">
    <source>
        <dbReference type="EMBL" id="QBZ64210.1"/>
    </source>
</evidence>
<dbReference type="PANTHER" id="PTHR48250:SF3">
    <property type="entry name" value="CUTINASE 1-RELATED"/>
    <property type="match status" value="1"/>
</dbReference>
<feature type="chain" id="PRO_5041033894" description="Cutinase" evidence="11">
    <location>
        <begin position="17"/>
        <end position="228"/>
    </location>
</feature>
<comment type="catalytic activity">
    <reaction evidence="10 11">
        <text>cutin + H2O = cutin monomers.</text>
        <dbReference type="EC" id="3.1.1.74"/>
    </reaction>
</comment>
<dbReference type="SMR" id="A0A4P7NPQ8"/>
<dbReference type="EMBL" id="CP034209">
    <property type="protein sequence ID" value="QBZ64210.1"/>
    <property type="molecule type" value="Genomic_DNA"/>
</dbReference>
<dbReference type="PRINTS" id="PR00129">
    <property type="entry name" value="CUTINASE"/>
</dbReference>
<evidence type="ECO:0000256" key="8">
    <source>
        <dbReference type="ARBA" id="ARBA00023026"/>
    </source>
</evidence>
<evidence type="ECO:0000256" key="7">
    <source>
        <dbReference type="ARBA" id="ARBA00022801"/>
    </source>
</evidence>
<dbReference type="PROSITE" id="PS00931">
    <property type="entry name" value="CUTINASE_2"/>
    <property type="match status" value="1"/>
</dbReference>
<keyword evidence="8" id="KW-0843">Virulence</keyword>
<reference evidence="12 13" key="1">
    <citation type="journal article" date="2019" name="Mol. Biol. Evol.">
        <title>Blast fungal genomes show frequent chromosomal changes, gene gains and losses, and effector gene turnover.</title>
        <authorList>
            <person name="Gomez Luciano L.B."/>
            <person name="Jason Tsai I."/>
            <person name="Chuma I."/>
            <person name="Tosa Y."/>
            <person name="Chen Y.H."/>
            <person name="Li J.Y."/>
            <person name="Li M.Y."/>
            <person name="Jade Lu M.Y."/>
            <person name="Nakayashiki H."/>
            <person name="Li W.H."/>
        </authorList>
    </citation>
    <scope>NUCLEOTIDE SEQUENCE [LARGE SCALE GENOMIC DNA]</scope>
    <source>
        <strain evidence="12">MZ5-1-6</strain>
    </source>
</reference>
<keyword evidence="6 11" id="KW-0732">Signal</keyword>
<sequence>MQFITVALTLIALASASPIATNVEKPSELEARQLNSVRNDLISGNAAACPSVILIFARASGEVGNMGLSAGTNVASALEREFRNDIWVQGVGDPYDAALSPNFLPAGTTQGAIDEAKRMFTLANTKCPNAAVVAGGYSQGTAVMFNAVSEMPAAVQDQIKGVVLFGYTKNLQNRGRIPDFPTEKTEVYCNASDAVCFGTLFLLPAHFLYTTESSIAAPNWLIRQIRAA</sequence>
<dbReference type="GO" id="GO:0016052">
    <property type="term" value="P:carbohydrate catabolic process"/>
    <property type="evidence" value="ECO:0007669"/>
    <property type="project" value="TreeGrafter"/>
</dbReference>
<dbReference type="InterPro" id="IPR000675">
    <property type="entry name" value="Cutinase/axe"/>
</dbReference>
<organism evidence="12 13">
    <name type="scientific">Pyricularia oryzae</name>
    <name type="common">Rice blast fungus</name>
    <name type="synonym">Magnaporthe oryzae</name>
    <dbReference type="NCBI Taxonomy" id="318829"/>
    <lineage>
        <taxon>Eukaryota</taxon>
        <taxon>Fungi</taxon>
        <taxon>Dikarya</taxon>
        <taxon>Ascomycota</taxon>
        <taxon>Pezizomycotina</taxon>
        <taxon>Sordariomycetes</taxon>
        <taxon>Sordariomycetidae</taxon>
        <taxon>Magnaporthales</taxon>
        <taxon>Pyriculariaceae</taxon>
        <taxon>Pyricularia</taxon>
    </lineage>
</organism>
<dbReference type="GO" id="GO:0005576">
    <property type="term" value="C:extracellular region"/>
    <property type="evidence" value="ECO:0007669"/>
    <property type="project" value="UniProtKB-SubCell"/>
</dbReference>
<dbReference type="InterPro" id="IPR043580">
    <property type="entry name" value="CUTINASE_1"/>
</dbReference>
<name>A0A4P7NPQ8_PYROR</name>
<dbReference type="Proteomes" id="UP000294847">
    <property type="component" value="Chromosome 6"/>
</dbReference>
<dbReference type="SMART" id="SM01110">
    <property type="entry name" value="Cutinase"/>
    <property type="match status" value="1"/>
</dbReference>
<comment type="function">
    <text evidence="11">Catalyzes the hydrolysis of complex carboxylic polyesters found in the cell wall of plants. Degrades cutin, a macromolecule that forms the structure of the plant cuticle.</text>
</comment>
<dbReference type="AlphaFoldDB" id="A0A4P7NPQ8"/>
<dbReference type="FunFam" id="3.40.50.1820:FF:000235">
    <property type="entry name" value="Cutinase 1"/>
    <property type="match status" value="1"/>
</dbReference>
<evidence type="ECO:0000256" key="3">
    <source>
        <dbReference type="ARBA" id="ARBA00013095"/>
    </source>
</evidence>